<name>A0A6C0EJN3_9ZZZZ</name>
<dbReference type="SUPFAM" id="SSF57667">
    <property type="entry name" value="beta-beta-alpha zinc fingers"/>
    <property type="match status" value="1"/>
</dbReference>
<reference evidence="2" key="1">
    <citation type="journal article" date="2020" name="Nature">
        <title>Giant virus diversity and host interactions through global metagenomics.</title>
        <authorList>
            <person name="Schulz F."/>
            <person name="Roux S."/>
            <person name="Paez-Espino D."/>
            <person name="Jungbluth S."/>
            <person name="Walsh D.A."/>
            <person name="Denef V.J."/>
            <person name="McMahon K.D."/>
            <person name="Konstantinidis K.T."/>
            <person name="Eloe-Fadrosh E.A."/>
            <person name="Kyrpides N.C."/>
            <person name="Woyke T."/>
        </authorList>
    </citation>
    <scope>NUCLEOTIDE SEQUENCE</scope>
    <source>
        <strain evidence="2">GVMAG-M-3300001348-25</strain>
    </source>
</reference>
<dbReference type="PROSITE" id="PS00028">
    <property type="entry name" value="ZINC_FINGER_C2H2_1"/>
    <property type="match status" value="1"/>
</dbReference>
<feature type="domain" description="C2H2-type" evidence="1">
    <location>
        <begin position="14"/>
        <end position="36"/>
    </location>
</feature>
<dbReference type="AlphaFoldDB" id="A0A6C0EJN3"/>
<dbReference type="InterPro" id="IPR036236">
    <property type="entry name" value="Znf_C2H2_sf"/>
</dbReference>
<evidence type="ECO:0000259" key="1">
    <source>
        <dbReference type="PROSITE" id="PS00028"/>
    </source>
</evidence>
<dbReference type="InterPro" id="IPR013087">
    <property type="entry name" value="Znf_C2H2_type"/>
</dbReference>
<protein>
    <recommendedName>
        <fullName evidence="1">C2H2-type domain-containing protein</fullName>
    </recommendedName>
</protein>
<proteinExistence type="predicted"/>
<evidence type="ECO:0000313" key="2">
    <source>
        <dbReference type="EMBL" id="QHT28540.1"/>
    </source>
</evidence>
<dbReference type="EMBL" id="MN738862">
    <property type="protein sequence ID" value="QHT28540.1"/>
    <property type="molecule type" value="Genomic_DNA"/>
</dbReference>
<organism evidence="2">
    <name type="scientific">viral metagenome</name>
    <dbReference type="NCBI Taxonomy" id="1070528"/>
    <lineage>
        <taxon>unclassified sequences</taxon>
        <taxon>metagenomes</taxon>
        <taxon>organismal metagenomes</taxon>
    </lineage>
</organism>
<accession>A0A6C0EJN3</accession>
<sequence length="317" mass="37074">MTQKAQKSVDIYKCTNCDFICSRKGDYIRHVSTQKHKRITQDDTKSVKSVISENHECICGKIYKYRQGLYKHRMKCTKYLLEDSSNEVVEFNENTDNEDVSYKQLVVQLMKDNKEMRDLLKEQQHQHTKALETIIPKIGNNNVTTNNQQLNINVFLNEQCKNALNLTDFIHELPFDSNDLISIAEKGFVEGISHTFLEGLKRLSVFERPIHCTDRKRDVLYIKDNNTWEKESPNHEHMKRAIQKLKRRNITHLGNLVKNDIDISNNSNCHNEEMSMKIIHSHVEGMEDSQEKNMDKIIKNVSKEVLLDKIDKIANIN</sequence>